<name>A0A0W0EV13_MONRR</name>
<protein>
    <submittedName>
        <fullName evidence="1">Uncharacterized protein</fullName>
    </submittedName>
</protein>
<dbReference type="EMBL" id="LATX01002515">
    <property type="protein sequence ID" value="KTB27898.1"/>
    <property type="molecule type" value="Genomic_DNA"/>
</dbReference>
<organism evidence="1 2">
    <name type="scientific">Moniliophthora roreri</name>
    <name type="common">Frosty pod rot fungus</name>
    <name type="synonym">Monilia roreri</name>
    <dbReference type="NCBI Taxonomy" id="221103"/>
    <lineage>
        <taxon>Eukaryota</taxon>
        <taxon>Fungi</taxon>
        <taxon>Dikarya</taxon>
        <taxon>Basidiomycota</taxon>
        <taxon>Agaricomycotina</taxon>
        <taxon>Agaricomycetes</taxon>
        <taxon>Agaricomycetidae</taxon>
        <taxon>Agaricales</taxon>
        <taxon>Marasmiineae</taxon>
        <taxon>Marasmiaceae</taxon>
        <taxon>Moniliophthora</taxon>
    </lineage>
</organism>
<dbReference type="Proteomes" id="UP000054988">
    <property type="component" value="Unassembled WGS sequence"/>
</dbReference>
<evidence type="ECO:0000313" key="2">
    <source>
        <dbReference type="Proteomes" id="UP000054988"/>
    </source>
</evidence>
<dbReference type="AlphaFoldDB" id="A0A0W0EV13"/>
<sequence length="40" mass="4717">MHLSFVQALRHSVEEYKHKEPFQLFIDNTNTAPVFTLKLS</sequence>
<accession>A0A0W0EV13</accession>
<evidence type="ECO:0000313" key="1">
    <source>
        <dbReference type="EMBL" id="KTB27898.1"/>
    </source>
</evidence>
<comment type="caution">
    <text evidence="1">The sequence shown here is derived from an EMBL/GenBank/DDBJ whole genome shotgun (WGS) entry which is preliminary data.</text>
</comment>
<reference evidence="1 2" key="1">
    <citation type="submission" date="2015-12" db="EMBL/GenBank/DDBJ databases">
        <title>Draft genome sequence of Moniliophthora roreri, the causal agent of frosty pod rot of cacao.</title>
        <authorList>
            <person name="Aime M.C."/>
            <person name="Diaz-Valderrama J.R."/>
            <person name="Kijpornyongpan T."/>
            <person name="Phillips-Mora W."/>
        </authorList>
    </citation>
    <scope>NUCLEOTIDE SEQUENCE [LARGE SCALE GENOMIC DNA]</scope>
    <source>
        <strain evidence="1 2">MCA 2952</strain>
    </source>
</reference>
<gene>
    <name evidence="1" type="ORF">WG66_19537</name>
</gene>
<proteinExistence type="predicted"/>